<dbReference type="EMBL" id="LBHB01000002">
    <property type="protein sequence ID" value="KLE34738.1"/>
    <property type="molecule type" value="Genomic_DNA"/>
</dbReference>
<name>A0A0G9MZN4_9SPHN</name>
<evidence type="ECO:0000313" key="4">
    <source>
        <dbReference type="Proteomes" id="UP000053464"/>
    </source>
</evidence>
<feature type="domain" description="Rifampin ADP-ribosyltransferase" evidence="2">
    <location>
        <begin position="11"/>
        <end position="108"/>
    </location>
</feature>
<dbReference type="OrthoDB" id="5509356at2"/>
<evidence type="ECO:0000259" key="2">
    <source>
        <dbReference type="Pfam" id="PF12120"/>
    </source>
</evidence>
<dbReference type="InterPro" id="IPR038611">
    <property type="entry name" value="Arr_sf"/>
</dbReference>
<keyword evidence="4" id="KW-1185">Reference proteome</keyword>
<dbReference type="AlphaFoldDB" id="A0A0G9MZN4"/>
<dbReference type="Pfam" id="PF12120">
    <property type="entry name" value="Arr-ms"/>
    <property type="match status" value="1"/>
</dbReference>
<protein>
    <recommendedName>
        <fullName evidence="2">Rifampin ADP-ribosyltransferase domain-containing protein</fullName>
    </recommendedName>
</protein>
<organism evidence="3 4">
    <name type="scientific">Aurantiacibacter luteus</name>
    <dbReference type="NCBI Taxonomy" id="1581420"/>
    <lineage>
        <taxon>Bacteria</taxon>
        <taxon>Pseudomonadati</taxon>
        <taxon>Pseudomonadota</taxon>
        <taxon>Alphaproteobacteria</taxon>
        <taxon>Sphingomonadales</taxon>
        <taxon>Erythrobacteraceae</taxon>
        <taxon>Aurantiacibacter</taxon>
    </lineage>
</organism>
<dbReference type="InterPro" id="IPR021975">
    <property type="entry name" value="Rifampin_Arr"/>
</dbReference>
<comment type="caution">
    <text evidence="3">The sequence shown here is derived from an EMBL/GenBank/DDBJ whole genome shotgun (WGS) entry which is preliminary data.</text>
</comment>
<dbReference type="PATRIC" id="fig|1581420.6.peg.2317"/>
<dbReference type="Proteomes" id="UP000053464">
    <property type="component" value="Unassembled WGS sequence"/>
</dbReference>
<proteinExistence type="predicted"/>
<dbReference type="RefSeq" id="WP_047004386.1">
    <property type="nucleotide sequence ID" value="NZ_LBHB01000002.1"/>
</dbReference>
<reference evidence="3 4" key="1">
    <citation type="submission" date="2015-04" db="EMBL/GenBank/DDBJ databases">
        <title>The draft genome sequence of Erythrobacter luteus KA37.</title>
        <authorList>
            <person name="Zhuang L."/>
            <person name="Liu Y."/>
            <person name="Shao Z."/>
        </authorList>
    </citation>
    <scope>NUCLEOTIDE SEQUENCE [LARGE SCALE GENOMIC DNA]</scope>
    <source>
        <strain evidence="3 4">KA37</strain>
    </source>
</reference>
<feature type="region of interest" description="Disordered" evidence="1">
    <location>
        <begin position="72"/>
        <end position="92"/>
    </location>
</feature>
<evidence type="ECO:0000313" key="3">
    <source>
        <dbReference type="EMBL" id="KLE34738.1"/>
    </source>
</evidence>
<gene>
    <name evidence="3" type="ORF">AAW00_11345</name>
</gene>
<dbReference type="STRING" id="1581420.AAW00_11345"/>
<sequence length="136" mass="15144">MSEADPFPQVYLHGTRAELKAGDLITVDYTSNFDDRALSWVYFSAAMHAAKWGSALARGEGAERIYAVVPTGPIEDDPNVTDKKFPGNPTRSYRSRDPLLVVGELTSWEPFSPEEVQRMKDGLAELKRQGKDVIID</sequence>
<evidence type="ECO:0000256" key="1">
    <source>
        <dbReference type="SAM" id="MobiDB-lite"/>
    </source>
</evidence>
<dbReference type="Gene3D" id="3.20.170.40">
    <property type="entry name" value="Rifampin ADP-ribosyltransferase domain"/>
    <property type="match status" value="1"/>
</dbReference>
<dbReference type="NCBIfam" id="NF033144">
    <property type="entry name" value="rifampin_ARR"/>
    <property type="match status" value="1"/>
</dbReference>
<accession>A0A0G9MZN4</accession>